<organism evidence="2 3">
    <name type="scientific">Advenella kashmirensis W13003</name>
    <dbReference type="NCBI Taxonomy" id="1424334"/>
    <lineage>
        <taxon>Bacteria</taxon>
        <taxon>Pseudomonadati</taxon>
        <taxon>Pseudomonadota</taxon>
        <taxon>Betaproteobacteria</taxon>
        <taxon>Burkholderiales</taxon>
        <taxon>Alcaligenaceae</taxon>
    </lineage>
</organism>
<comment type="caution">
    <text evidence="2">The sequence shown here is derived from an EMBL/GenBank/DDBJ whole genome shotgun (WGS) entry which is preliminary data.</text>
</comment>
<dbReference type="RefSeq" id="WP_024005211.1">
    <property type="nucleotide sequence ID" value="NZ_KI650979.1"/>
</dbReference>
<feature type="transmembrane region" description="Helical" evidence="1">
    <location>
        <begin position="37"/>
        <end position="54"/>
    </location>
</feature>
<dbReference type="HOGENOM" id="CLU_2393280_0_0_4"/>
<evidence type="ECO:0000256" key="1">
    <source>
        <dbReference type="SAM" id="Phobius"/>
    </source>
</evidence>
<protein>
    <submittedName>
        <fullName evidence="2">Uncharacterized protein</fullName>
    </submittedName>
</protein>
<feature type="transmembrane region" description="Helical" evidence="1">
    <location>
        <begin position="66"/>
        <end position="85"/>
    </location>
</feature>
<dbReference type="Proteomes" id="UP000018733">
    <property type="component" value="Unassembled WGS sequence"/>
</dbReference>
<accession>V8QX09</accession>
<name>V8QX09_9BURK</name>
<dbReference type="AlphaFoldDB" id="V8QX09"/>
<feature type="transmembrane region" description="Helical" evidence="1">
    <location>
        <begin position="6"/>
        <end position="25"/>
    </location>
</feature>
<evidence type="ECO:0000313" key="2">
    <source>
        <dbReference type="EMBL" id="ETF03524.1"/>
    </source>
</evidence>
<dbReference type="PATRIC" id="fig|1424334.3.peg.2257"/>
<dbReference type="EMBL" id="AYXT01000009">
    <property type="protein sequence ID" value="ETF03524.1"/>
    <property type="molecule type" value="Genomic_DNA"/>
</dbReference>
<keyword evidence="3" id="KW-1185">Reference proteome</keyword>
<proteinExistence type="predicted"/>
<keyword evidence="1" id="KW-0472">Membrane</keyword>
<dbReference type="OrthoDB" id="8687793at2"/>
<gene>
    <name evidence="2" type="ORF">W822_11225</name>
</gene>
<keyword evidence="1" id="KW-0812">Transmembrane</keyword>
<evidence type="ECO:0000313" key="3">
    <source>
        <dbReference type="Proteomes" id="UP000018733"/>
    </source>
</evidence>
<keyword evidence="1" id="KW-1133">Transmembrane helix</keyword>
<sequence length="94" mass="10543">MDIWAWFIGLLMVIVVVAAFFLAPSDREREPLYVRQIVAAVFAFCAAIVCSSLFHLSPSETEGAEIAFVIISVIVMVLISCWYACRGRKKSRQN</sequence>
<reference evidence="2 3" key="1">
    <citation type="journal article" date="2014" name="Genome Announc.">
        <title>Draft Genome Sequence of Advenella kashmirensis Strain W13003, a Polycyclic Aromatic Hydrocarbon-Degrading Bacterium.</title>
        <authorList>
            <person name="Wang X."/>
            <person name="Jin D."/>
            <person name="Zhou L."/>
            <person name="Wu L."/>
            <person name="An W."/>
            <person name="Zhao L."/>
        </authorList>
    </citation>
    <scope>NUCLEOTIDE SEQUENCE [LARGE SCALE GENOMIC DNA]</scope>
    <source>
        <strain evidence="2 3">W13003</strain>
    </source>
</reference>